<protein>
    <submittedName>
        <fullName evidence="2">Chitin-binding type-2 domain-containing protein</fullName>
    </submittedName>
</protein>
<evidence type="ECO:0000313" key="1">
    <source>
        <dbReference type="Proteomes" id="UP000095286"/>
    </source>
</evidence>
<reference evidence="2" key="1">
    <citation type="submission" date="2016-11" db="UniProtKB">
        <authorList>
            <consortium name="WormBaseParasite"/>
        </authorList>
    </citation>
    <scope>IDENTIFICATION</scope>
    <source>
        <strain evidence="2">KR3021</strain>
    </source>
</reference>
<accession>A0AC35U308</accession>
<evidence type="ECO:0000313" key="2">
    <source>
        <dbReference type="WBParaSite" id="RSKR_0000701700.1"/>
    </source>
</evidence>
<sequence length="697" mass="77327">MVKITASLLAILIVSVSSQATSPVSGTPVIGGACKLGLADVQIGGKQTQFFLKCESNTDSGDGQGVWVVKSRSATTATAAPVTQAETRETSSDTIPKTMSKVGLAQPTICEQDNTAKFNEKCSSPVTCLQANYLEKNTFLQCDDTSKTWTKKYCKDSNSYFSFENQACLGGERPGAKRKWFEYDNGNKSQDQTSQHQNLILASINDLTGHNLVRTTQSVETGTFLKNDSIFEIEKTYATNKSFLTNSQLTPPTCHSKKLCSEPLNLCGVNEKCNLATRCCHIVKCPGTNDLPLAFPDYCTSIYNCPANTDCVSGKCCQKEKVEKNENRDEKYDTEQTNELSFERALSRHNISRSFFLNSIDTSKTDTELFDKFECEIDPLAAESCSIQEPCPDDSICISHRCCIRPSTSICDNGLYSLSIPKFCERDDNCGSTAKCEKQRCCPLELSQLTSTPSTTTMLSMIQNNIKNKTSSTIENKPKITENRNAMPSIAPFPTLPSNNTITESFEIVTNGSDILPVALTPKNPFEEVPESFLIDNATLIPAPGRLLTPEEEYNRRQCPGGREALSTPISCLVNDDCAFGYECVTNLCCIPALNDEYKDNFEKKLNETKLDLEYINVKNFYDKSNKDNADVKNAKDDDLQTDNILFNLKKIDENQPMLQMAEVEDTNNTNKQQSTLTAMKSTKEEKTLLFGNSRYY</sequence>
<name>A0AC35U308_9BILA</name>
<organism evidence="1 2">
    <name type="scientific">Rhabditophanes sp. KR3021</name>
    <dbReference type="NCBI Taxonomy" id="114890"/>
    <lineage>
        <taxon>Eukaryota</taxon>
        <taxon>Metazoa</taxon>
        <taxon>Ecdysozoa</taxon>
        <taxon>Nematoda</taxon>
        <taxon>Chromadorea</taxon>
        <taxon>Rhabditida</taxon>
        <taxon>Tylenchina</taxon>
        <taxon>Panagrolaimomorpha</taxon>
        <taxon>Strongyloidoidea</taxon>
        <taxon>Alloionematidae</taxon>
        <taxon>Rhabditophanes</taxon>
    </lineage>
</organism>
<dbReference type="WBParaSite" id="RSKR_0000701700.1">
    <property type="protein sequence ID" value="RSKR_0000701700.1"/>
    <property type="gene ID" value="RSKR_0000701700"/>
</dbReference>
<dbReference type="Proteomes" id="UP000095286">
    <property type="component" value="Unplaced"/>
</dbReference>
<proteinExistence type="predicted"/>